<dbReference type="STRING" id="126957.T1JDW5"/>
<evidence type="ECO:0000259" key="7">
    <source>
        <dbReference type="PROSITE" id="PS51782"/>
    </source>
</evidence>
<dbReference type="EnsemblMetazoa" id="SMAR012000-RA">
    <property type="protein sequence ID" value="SMAR012000-PA"/>
    <property type="gene ID" value="SMAR012000"/>
</dbReference>
<dbReference type="CDD" id="cd00118">
    <property type="entry name" value="LysM"/>
    <property type="match status" value="1"/>
</dbReference>
<dbReference type="InterPro" id="IPR011989">
    <property type="entry name" value="ARM-like"/>
</dbReference>
<dbReference type="PhylomeDB" id="T1JDW5"/>
<dbReference type="PANTHER" id="PTHR12425:SF5">
    <property type="entry name" value="SYNEMBRYN"/>
    <property type="match status" value="1"/>
</dbReference>
<dbReference type="PRINTS" id="PR01802">
    <property type="entry name" value="SYNEMBRYN"/>
</dbReference>
<protein>
    <recommendedName>
        <fullName evidence="7">LysM domain-containing protein</fullName>
    </recommendedName>
</protein>
<evidence type="ECO:0000256" key="1">
    <source>
        <dbReference type="ARBA" id="ARBA00004544"/>
    </source>
</evidence>
<dbReference type="InterPro" id="IPR019318">
    <property type="entry name" value="Gua_nucleotide_exch_fac_Ric8"/>
</dbReference>
<feature type="domain" description="LysM" evidence="7">
    <location>
        <begin position="81"/>
        <end position="125"/>
    </location>
</feature>
<dbReference type="AlphaFoldDB" id="T1JDW5"/>
<dbReference type="PANTHER" id="PTHR12425">
    <property type="entry name" value="SYNEMBRYN"/>
    <property type="match status" value="1"/>
</dbReference>
<dbReference type="eggNOG" id="KOG4464">
    <property type="taxonomic scope" value="Eukaryota"/>
</dbReference>
<dbReference type="EMBL" id="JH432114">
    <property type="status" value="NOT_ANNOTATED_CDS"/>
    <property type="molecule type" value="Genomic_DNA"/>
</dbReference>
<evidence type="ECO:0000256" key="5">
    <source>
        <dbReference type="ARBA" id="ARBA00023186"/>
    </source>
</evidence>
<keyword evidence="4" id="KW-0344">Guanine-nucleotide releasing factor</keyword>
<dbReference type="InterPro" id="IPR018392">
    <property type="entry name" value="LysM"/>
</dbReference>
<accession>T1JDW5</accession>
<dbReference type="Gene3D" id="1.25.10.10">
    <property type="entry name" value="Leucine-rich Repeat Variant"/>
    <property type="match status" value="1"/>
</dbReference>
<keyword evidence="6" id="KW-0812">Transmembrane</keyword>
<evidence type="ECO:0000256" key="3">
    <source>
        <dbReference type="ARBA" id="ARBA00022490"/>
    </source>
</evidence>
<dbReference type="SUPFAM" id="SSF48371">
    <property type="entry name" value="ARM repeat"/>
    <property type="match status" value="1"/>
</dbReference>
<evidence type="ECO:0000256" key="4">
    <source>
        <dbReference type="ARBA" id="ARBA00022658"/>
    </source>
</evidence>
<comment type="subcellular location">
    <subcellularLocation>
        <location evidence="1">Cytoplasm</location>
        <location evidence="1">Cell cortex</location>
    </subcellularLocation>
</comment>
<dbReference type="GO" id="GO:0001965">
    <property type="term" value="F:G-protein alpha-subunit binding"/>
    <property type="evidence" value="ECO:0007669"/>
    <property type="project" value="TreeGrafter"/>
</dbReference>
<sequence>MNTHSSFWNKRKSGKRLLAKNAKYEYARSSCERSVSEGANSSSNVVYYFNGEAEDDQFEDEKTIHLHDRSATNKLYNQTYIEKEILSGDSIANLALRYGCTVEELKRLNKIFYDQEIHALDKIKIPIKPFSILTEISEKEEEIIDSGHSSPLRDTRTLSIGSNLLSKNGSKNAFLQQMDQDLERIRRSARNYESESSLVEIAERLTCKRFYPLTEQLKINQERFKFSLFVAGALITFFILIPLLHKISQNMDELMVTRLDNASVDETNKMLTEFNSLKATTFTFNEFDPSRRRRAWQILFKKLSESSYSRCHIRCLETIRILSRDKTDLNDVISRDMIDLLLKIAGLVLDEDTLNRTNSQDDYKLMLEAQKSLCNLIFHCTAVQRMCCNSGCIEGIMMRLKTYRDPDLVYEVKFFDMRMLFLLTTVCADVRPKLRNELHGLTYLMEVLDLILKTSAERNYDDARSCNRSRSGRVHDVPYLNDEEADLACEVLKTLFSLTMHVDKNNLDEVRVKKEEEAHFLRMVSILHDILICPTHTKEKREEVQNHTVNLLTNMPAVCYDELLTPLSDGAVGGYDNKDVEYDGQNMEAVVILLDFLDRRLDKPSGSIQEGLPPILTCLCECARSIRTIRKFLRLRVLPPLRDVYNRPEQGETLRNKLCRLLTSPITAVKLLVADFLFILCKESVARLIKYTGYGNAAGLLANRGLMLGGQGKGNYSSESDDSDTEEYREARDRINPVIGCYEEPRLDPMAGMSEEQKEYEAIQLVNLMDKLSRGGMIQPMRVGEDEKPYPVEHILEMRGDVAKNRSDSESD</sequence>
<dbReference type="GO" id="GO:0007186">
    <property type="term" value="P:G protein-coupled receptor signaling pathway"/>
    <property type="evidence" value="ECO:0007669"/>
    <property type="project" value="TreeGrafter"/>
</dbReference>
<keyword evidence="6" id="KW-0472">Membrane</keyword>
<reference evidence="8" key="2">
    <citation type="submission" date="2015-02" db="UniProtKB">
        <authorList>
            <consortium name="EnsemblMetazoa"/>
        </authorList>
    </citation>
    <scope>IDENTIFICATION</scope>
</reference>
<reference evidence="9" key="1">
    <citation type="submission" date="2011-05" db="EMBL/GenBank/DDBJ databases">
        <authorList>
            <person name="Richards S.R."/>
            <person name="Qu J."/>
            <person name="Jiang H."/>
            <person name="Jhangiani S.N."/>
            <person name="Agravi P."/>
            <person name="Goodspeed R."/>
            <person name="Gross S."/>
            <person name="Mandapat C."/>
            <person name="Jackson L."/>
            <person name="Mathew T."/>
            <person name="Pu L."/>
            <person name="Thornton R."/>
            <person name="Saada N."/>
            <person name="Wilczek-Boney K.B."/>
            <person name="Lee S."/>
            <person name="Kovar C."/>
            <person name="Wu Y."/>
            <person name="Scherer S.E."/>
            <person name="Worley K.C."/>
            <person name="Muzny D.M."/>
            <person name="Gibbs R."/>
        </authorList>
    </citation>
    <scope>NUCLEOTIDE SEQUENCE</scope>
    <source>
        <strain evidence="9">Brora</strain>
    </source>
</reference>
<comment type="similarity">
    <text evidence="2">Belongs to the synembryn family.</text>
</comment>
<dbReference type="Pfam" id="PF10165">
    <property type="entry name" value="Ric8"/>
    <property type="match status" value="1"/>
</dbReference>
<dbReference type="SMART" id="SM00257">
    <property type="entry name" value="LysM"/>
    <property type="match status" value="1"/>
</dbReference>
<keyword evidence="5" id="KW-0143">Chaperone</keyword>
<dbReference type="GO" id="GO:0005085">
    <property type="term" value="F:guanyl-nucleotide exchange factor activity"/>
    <property type="evidence" value="ECO:0007669"/>
    <property type="project" value="UniProtKB-KW"/>
</dbReference>
<keyword evidence="9" id="KW-1185">Reference proteome</keyword>
<keyword evidence="3" id="KW-0963">Cytoplasm</keyword>
<name>T1JDW5_STRMM</name>
<dbReference type="GO" id="GO:0005938">
    <property type="term" value="C:cell cortex"/>
    <property type="evidence" value="ECO:0007669"/>
    <property type="project" value="UniProtKB-SubCell"/>
</dbReference>
<keyword evidence="6" id="KW-1133">Transmembrane helix</keyword>
<dbReference type="eggNOG" id="KOG2850">
    <property type="taxonomic scope" value="Eukaryota"/>
</dbReference>
<organism evidence="8 9">
    <name type="scientific">Strigamia maritima</name>
    <name type="common">European centipede</name>
    <name type="synonym">Geophilus maritimus</name>
    <dbReference type="NCBI Taxonomy" id="126957"/>
    <lineage>
        <taxon>Eukaryota</taxon>
        <taxon>Metazoa</taxon>
        <taxon>Ecdysozoa</taxon>
        <taxon>Arthropoda</taxon>
        <taxon>Myriapoda</taxon>
        <taxon>Chilopoda</taxon>
        <taxon>Pleurostigmophora</taxon>
        <taxon>Geophilomorpha</taxon>
        <taxon>Linotaeniidae</taxon>
        <taxon>Strigamia</taxon>
    </lineage>
</organism>
<dbReference type="InterPro" id="IPR036779">
    <property type="entry name" value="LysM_dom_sf"/>
</dbReference>
<evidence type="ECO:0000256" key="2">
    <source>
        <dbReference type="ARBA" id="ARBA00009049"/>
    </source>
</evidence>
<dbReference type="Proteomes" id="UP000014500">
    <property type="component" value="Unassembled WGS sequence"/>
</dbReference>
<proteinExistence type="inferred from homology"/>
<dbReference type="OMA" id="CWPDPLV"/>
<dbReference type="Gene3D" id="3.10.350.10">
    <property type="entry name" value="LysM domain"/>
    <property type="match status" value="1"/>
</dbReference>
<dbReference type="HOGENOM" id="CLU_018602_1_0_1"/>
<dbReference type="Pfam" id="PF01476">
    <property type="entry name" value="LysM"/>
    <property type="match status" value="1"/>
</dbReference>
<evidence type="ECO:0000313" key="9">
    <source>
        <dbReference type="Proteomes" id="UP000014500"/>
    </source>
</evidence>
<dbReference type="InterPro" id="IPR008376">
    <property type="entry name" value="Chaperone_Ric-8_A/B"/>
</dbReference>
<evidence type="ECO:0000256" key="6">
    <source>
        <dbReference type="SAM" id="Phobius"/>
    </source>
</evidence>
<dbReference type="InterPro" id="IPR016024">
    <property type="entry name" value="ARM-type_fold"/>
</dbReference>
<evidence type="ECO:0000313" key="8">
    <source>
        <dbReference type="EnsemblMetazoa" id="SMAR012000-PA"/>
    </source>
</evidence>
<feature type="transmembrane region" description="Helical" evidence="6">
    <location>
        <begin position="226"/>
        <end position="245"/>
    </location>
</feature>
<dbReference type="PROSITE" id="PS51782">
    <property type="entry name" value="LYSM"/>
    <property type="match status" value="1"/>
</dbReference>